<dbReference type="EMBL" id="JADEYR010000007">
    <property type="protein sequence ID" value="MBE9404220.1"/>
    <property type="molecule type" value="Genomic_DNA"/>
</dbReference>
<dbReference type="Gene3D" id="3.30.460.10">
    <property type="entry name" value="Beta Polymerase, domain 2"/>
    <property type="match status" value="1"/>
</dbReference>
<gene>
    <name evidence="2" type="ORF">IOE58_08480</name>
</gene>
<dbReference type="Proteomes" id="UP000644727">
    <property type="component" value="Unassembled WGS sequence"/>
</dbReference>
<dbReference type="CDD" id="cd05403">
    <property type="entry name" value="NT_KNTase_like"/>
    <property type="match status" value="1"/>
</dbReference>
<dbReference type="InterPro" id="IPR041633">
    <property type="entry name" value="Polbeta"/>
</dbReference>
<dbReference type="InterPro" id="IPR043519">
    <property type="entry name" value="NT_sf"/>
</dbReference>
<keyword evidence="3" id="KW-1185">Reference proteome</keyword>
<proteinExistence type="predicted"/>
<dbReference type="Pfam" id="PF18765">
    <property type="entry name" value="Polbeta"/>
    <property type="match status" value="1"/>
</dbReference>
<evidence type="ECO:0000259" key="1">
    <source>
        <dbReference type="Pfam" id="PF18765"/>
    </source>
</evidence>
<accession>A0ABR9W459</accession>
<dbReference type="SUPFAM" id="SSF81301">
    <property type="entry name" value="Nucleotidyltransferase"/>
    <property type="match status" value="1"/>
</dbReference>
<evidence type="ECO:0000313" key="2">
    <source>
        <dbReference type="EMBL" id="MBE9404220.1"/>
    </source>
</evidence>
<protein>
    <recommendedName>
        <fullName evidence="1">Polymerase beta nucleotidyltransferase domain-containing protein</fullName>
    </recommendedName>
</protein>
<comment type="caution">
    <text evidence="2">The sequence shown here is derived from an EMBL/GenBank/DDBJ whole genome shotgun (WGS) entry which is preliminary data.</text>
</comment>
<organism evidence="2 3">
    <name type="scientific">Brachybacterium epidermidis</name>
    <dbReference type="NCBI Taxonomy" id="2781983"/>
    <lineage>
        <taxon>Bacteria</taxon>
        <taxon>Bacillati</taxon>
        <taxon>Actinomycetota</taxon>
        <taxon>Actinomycetes</taxon>
        <taxon>Micrococcales</taxon>
        <taxon>Dermabacteraceae</taxon>
        <taxon>Brachybacterium</taxon>
    </lineage>
</organism>
<dbReference type="RefSeq" id="WP_193865961.1">
    <property type="nucleotide sequence ID" value="NZ_JADEYR010000007.1"/>
</dbReference>
<evidence type="ECO:0000313" key="3">
    <source>
        <dbReference type="Proteomes" id="UP000644727"/>
    </source>
</evidence>
<sequence>MSNLRIFGSVPQHQEHAHSDIGLLVYVDPDLDLLDLIDAASELVALLGRGVDLITSRSLRYPPLPLGRGA</sequence>
<name>A0ABR9W459_9MICO</name>
<feature type="domain" description="Polymerase beta nucleotidyltransferase" evidence="1">
    <location>
        <begin position="6"/>
        <end position="57"/>
    </location>
</feature>
<reference evidence="2 3" key="1">
    <citation type="submission" date="2020-10" db="EMBL/GenBank/DDBJ databases">
        <title>Draft genome and description of Brachybacterium epidermidis sp nov.</title>
        <authorList>
            <person name="Boxberger M."/>
            <person name="La Scola B."/>
        </authorList>
    </citation>
    <scope>NUCLEOTIDE SEQUENCE [LARGE SCALE GENOMIC DNA]</scope>
    <source>
        <strain evidence="2 3">Marseille-Q2903</strain>
    </source>
</reference>